<dbReference type="OrthoDB" id="2509948at2759"/>
<sequence>MGSFKQTSDGYEGRIRYLEDIVRLLLARTGASQSPLVMTSPQAGSFRYSVDRGLVPILSKATVRLLAVARSSHWTLSHYRTQTPNSYTYADALSRRAPSQLASCNISSSTDPKVVRSLSSSDLNPRDAYALSTINSAHTPANVIVIGPHKSQSTPPALPPTRSTALSPTQEHNSHTTLEPTSDWPCPSDRLTDTSSGSDIPYCSSDKKPTTIGDADSAIADKAHSSSTITEASSSDQAIINNPRPPHSILLSPMPSTPLIHMSKIEIPVLIEIDPSPLASAPEAKAAAEPAAANSITSSPPLSIICLSPSKADRCLTVAPNTWTNHPACKSLEPSASLDPELPVTTSTSSTSNRDLSSLRPSRSHSLDRLPLSGCTEPPKNYPSKIFLPNLVSVDSSDNNNWIPSSSLLAAAHLTNCTTVAELQNPSLTASIVDGPASTTSASSSFHELQFTAISATDGGIDPTSLHSSNSINNYIELSSADGTKKKKKKKKKKTTNSGSNYSLPSTPFELPTAAVGSMSVMDEEELAALEKKNDPRYRPIEDSEFVGWDDCIDGPTSTSDNPILFYV</sequence>
<feature type="region of interest" description="Disordered" evidence="1">
    <location>
        <begin position="483"/>
        <end position="506"/>
    </location>
</feature>
<feature type="region of interest" description="Disordered" evidence="1">
    <location>
        <begin position="222"/>
        <end position="243"/>
    </location>
</feature>
<proteinExistence type="predicted"/>
<evidence type="ECO:0000313" key="2">
    <source>
        <dbReference type="EMBL" id="KNF04563.1"/>
    </source>
</evidence>
<dbReference type="Proteomes" id="UP000054564">
    <property type="component" value="Unassembled WGS sequence"/>
</dbReference>
<accession>A0A0L0VZ86</accession>
<dbReference type="STRING" id="1165861.A0A0L0VZ86"/>
<name>A0A0L0VZ86_9BASI</name>
<feature type="compositionally biased region" description="Low complexity" evidence="1">
    <location>
        <begin position="225"/>
        <end position="235"/>
    </location>
</feature>
<feature type="region of interest" description="Disordered" evidence="1">
    <location>
        <begin position="146"/>
        <end position="210"/>
    </location>
</feature>
<comment type="caution">
    <text evidence="2">The sequence shown here is derived from an EMBL/GenBank/DDBJ whole genome shotgun (WGS) entry which is preliminary data.</text>
</comment>
<feature type="compositionally biased region" description="Polar residues" evidence="1">
    <location>
        <begin position="497"/>
        <end position="506"/>
    </location>
</feature>
<feature type="region of interest" description="Disordered" evidence="1">
    <location>
        <begin position="334"/>
        <end position="376"/>
    </location>
</feature>
<keyword evidence="3" id="KW-1185">Reference proteome</keyword>
<dbReference type="AlphaFoldDB" id="A0A0L0VZ86"/>
<feature type="compositionally biased region" description="Polar residues" evidence="1">
    <location>
        <begin position="150"/>
        <end position="180"/>
    </location>
</feature>
<evidence type="ECO:0000256" key="1">
    <source>
        <dbReference type="SAM" id="MobiDB-lite"/>
    </source>
</evidence>
<feature type="compositionally biased region" description="Basic residues" evidence="1">
    <location>
        <begin position="485"/>
        <end position="495"/>
    </location>
</feature>
<gene>
    <name evidence="2" type="ORF">PSTG_02473</name>
</gene>
<feature type="compositionally biased region" description="Low complexity" evidence="1">
    <location>
        <begin position="345"/>
        <end position="361"/>
    </location>
</feature>
<dbReference type="EMBL" id="AJIL01000012">
    <property type="protein sequence ID" value="KNF04563.1"/>
    <property type="molecule type" value="Genomic_DNA"/>
</dbReference>
<protein>
    <submittedName>
        <fullName evidence="2">Uncharacterized protein</fullName>
    </submittedName>
</protein>
<reference evidence="3" key="1">
    <citation type="submission" date="2014-03" db="EMBL/GenBank/DDBJ databases">
        <title>The Genome Sequence of Puccinia striiformis f. sp. tritici PST-78.</title>
        <authorList>
            <consortium name="The Broad Institute Genome Sequencing Platform"/>
            <person name="Cuomo C."/>
            <person name="Hulbert S."/>
            <person name="Chen X."/>
            <person name="Walker B."/>
            <person name="Young S.K."/>
            <person name="Zeng Q."/>
            <person name="Gargeya S."/>
            <person name="Fitzgerald M."/>
            <person name="Haas B."/>
            <person name="Abouelleil A."/>
            <person name="Alvarado L."/>
            <person name="Arachchi H.M."/>
            <person name="Berlin A.M."/>
            <person name="Chapman S.B."/>
            <person name="Goldberg J."/>
            <person name="Griggs A."/>
            <person name="Gujja S."/>
            <person name="Hansen M."/>
            <person name="Howarth C."/>
            <person name="Imamovic A."/>
            <person name="Larimer J."/>
            <person name="McCowan C."/>
            <person name="Montmayeur A."/>
            <person name="Murphy C."/>
            <person name="Neiman D."/>
            <person name="Pearson M."/>
            <person name="Priest M."/>
            <person name="Roberts A."/>
            <person name="Saif S."/>
            <person name="Shea T."/>
            <person name="Sisk P."/>
            <person name="Sykes S."/>
            <person name="Wortman J."/>
            <person name="Nusbaum C."/>
            <person name="Birren B."/>
        </authorList>
    </citation>
    <scope>NUCLEOTIDE SEQUENCE [LARGE SCALE GENOMIC DNA]</scope>
    <source>
        <strain evidence="3">race PST-78</strain>
    </source>
</reference>
<organism evidence="2 3">
    <name type="scientific">Puccinia striiformis f. sp. tritici PST-78</name>
    <dbReference type="NCBI Taxonomy" id="1165861"/>
    <lineage>
        <taxon>Eukaryota</taxon>
        <taxon>Fungi</taxon>
        <taxon>Dikarya</taxon>
        <taxon>Basidiomycota</taxon>
        <taxon>Pucciniomycotina</taxon>
        <taxon>Pucciniomycetes</taxon>
        <taxon>Pucciniales</taxon>
        <taxon>Pucciniaceae</taxon>
        <taxon>Puccinia</taxon>
    </lineage>
</organism>
<evidence type="ECO:0000313" key="3">
    <source>
        <dbReference type="Proteomes" id="UP000054564"/>
    </source>
</evidence>